<proteinExistence type="predicted"/>
<dbReference type="SUPFAM" id="SSF159501">
    <property type="entry name" value="EreA/ChaN-like"/>
    <property type="match status" value="1"/>
</dbReference>
<organism evidence="1 2">
    <name type="scientific">Paenibacillus auburnensis</name>
    <dbReference type="NCBI Taxonomy" id="2905649"/>
    <lineage>
        <taxon>Bacteria</taxon>
        <taxon>Bacillati</taxon>
        <taxon>Bacillota</taxon>
        <taxon>Bacilli</taxon>
        <taxon>Bacillales</taxon>
        <taxon>Paenibacillaceae</taxon>
        <taxon>Paenibacillus</taxon>
    </lineage>
</organism>
<protein>
    <recommendedName>
        <fullName evidence="3">Protein-L-isoaspartate O-methyltransferase</fullName>
    </recommendedName>
</protein>
<dbReference type="Pfam" id="PF05139">
    <property type="entry name" value="Erythro_esteras"/>
    <property type="match status" value="1"/>
</dbReference>
<evidence type="ECO:0000313" key="2">
    <source>
        <dbReference type="Proteomes" id="UP000838324"/>
    </source>
</evidence>
<reference evidence="1" key="1">
    <citation type="submission" date="2022-01" db="EMBL/GenBank/DDBJ databases">
        <authorList>
            <person name="Criscuolo A."/>
        </authorList>
    </citation>
    <scope>NUCLEOTIDE SEQUENCE</scope>
    <source>
        <strain evidence="1">CIP111892</strain>
    </source>
</reference>
<sequence length="427" mass="48530">MSESLIMESIRQLATPFGTKESMDKLIKHAEKAQYVLLGEASHGTSEFYSVRAELSKRLIAEHGFRFIAVEGDWPSCYTLNRYIKGYPDAAADARAALNDFNRWPTWMWANKEIQELAEWLRDFNKDKPDKEKVGFYGIDVYSLWESMDEILKYLATQDQADLEAARKAFECFEPFSRDEQSYGISASLYGEGCEDEVITLLGRLQDKWKEAHPDDQENALSAELNAMAVKGAESYYRTMIRHDSDSWNIRDRHMVSALEKLMDFHGEHARVLVWEHNTHIGDARATDMASEGMVNVGQLLREQHGSQVYAIGFGTYEGTVIAGKSWGATMEEMKVPPAIKNSWEELLHRNGAQDQLLLMDAGNHALDEMMVGHRAIGVVYHPERERGNYVPTVISKRYDAFIYLNHTKALSPLTLELSGGVERGSR</sequence>
<gene>
    <name evidence="1" type="ORF">PAECIP111892_00869</name>
</gene>
<name>A0ABM9BR95_9BACL</name>
<accession>A0ABM9BR95</accession>
<keyword evidence="2" id="KW-1185">Reference proteome</keyword>
<evidence type="ECO:0008006" key="3">
    <source>
        <dbReference type="Google" id="ProtNLM"/>
    </source>
</evidence>
<evidence type="ECO:0000313" key="1">
    <source>
        <dbReference type="EMBL" id="CAH1192154.1"/>
    </source>
</evidence>
<dbReference type="CDD" id="cd14728">
    <property type="entry name" value="Ere-like"/>
    <property type="match status" value="1"/>
</dbReference>
<dbReference type="PIRSF" id="PIRSF036794">
    <property type="entry name" value="UCP_erythr_ester"/>
    <property type="match status" value="1"/>
</dbReference>
<dbReference type="EMBL" id="CAKMMG010000001">
    <property type="protein sequence ID" value="CAH1192154.1"/>
    <property type="molecule type" value="Genomic_DNA"/>
</dbReference>
<dbReference type="Proteomes" id="UP000838324">
    <property type="component" value="Unassembled WGS sequence"/>
</dbReference>
<dbReference type="PANTHER" id="PTHR31299:SF0">
    <property type="entry name" value="ESTERASE, PUTATIVE (AFU_ORTHOLOGUE AFUA_1G05850)-RELATED"/>
    <property type="match status" value="1"/>
</dbReference>
<dbReference type="InterPro" id="IPR052036">
    <property type="entry name" value="Hydrolase/PRTase-associated"/>
</dbReference>
<dbReference type="PANTHER" id="PTHR31299">
    <property type="entry name" value="ESTERASE, PUTATIVE (AFU_ORTHOLOGUE AFUA_1G05850)-RELATED"/>
    <property type="match status" value="1"/>
</dbReference>
<dbReference type="InterPro" id="IPR007815">
    <property type="entry name" value="Emycin_Estase"/>
</dbReference>
<comment type="caution">
    <text evidence="1">The sequence shown here is derived from an EMBL/GenBank/DDBJ whole genome shotgun (WGS) entry which is preliminary data.</text>
</comment>
<dbReference type="Gene3D" id="3.30.1870.10">
    <property type="entry name" value="EreA-like, domain 2"/>
    <property type="match status" value="1"/>
</dbReference>
<dbReference type="RefSeq" id="WP_236330110.1">
    <property type="nucleotide sequence ID" value="NZ_CAKMMG010000001.1"/>
</dbReference>
<dbReference type="InterPro" id="IPR014622">
    <property type="entry name" value="UCP036794_erythomycin"/>
</dbReference>
<dbReference type="Gene3D" id="3.40.1660.10">
    <property type="entry name" value="EreA-like (biosynthetic domain)"/>
    <property type="match status" value="1"/>
</dbReference>